<name>B9M4X1_GEODF</name>
<gene>
    <name evidence="1" type="ordered locus">Geob_3312</name>
</gene>
<evidence type="ECO:0000313" key="2">
    <source>
        <dbReference type="Proteomes" id="UP000007721"/>
    </source>
</evidence>
<sequence>MFFIKQWIMVLIVGLTLLAGCDEEGWSPADHEVLTKFQMGYSGGVGAHKGNGYSFDLCLMSFADPLSNVNIKVSLPPELKLVDGDLRWKGNMPTYAKQCLTLHVRSTTEWKDWSTPINMHSEFLYKGNNVVGNYNVSYDDTQKNRNEAVWTMNGKQIRND</sequence>
<dbReference type="AlphaFoldDB" id="B9M4X1"/>
<dbReference type="STRING" id="316067.Geob_3312"/>
<dbReference type="PROSITE" id="PS51257">
    <property type="entry name" value="PROKAR_LIPOPROTEIN"/>
    <property type="match status" value="1"/>
</dbReference>
<reference evidence="1 2" key="1">
    <citation type="submission" date="2009-01" db="EMBL/GenBank/DDBJ databases">
        <title>Complete sequence of Geobacter sp. FRC-32.</title>
        <authorList>
            <consortium name="US DOE Joint Genome Institute"/>
            <person name="Lucas S."/>
            <person name="Copeland A."/>
            <person name="Lapidus A."/>
            <person name="Glavina del Rio T."/>
            <person name="Dalin E."/>
            <person name="Tice H."/>
            <person name="Bruce D."/>
            <person name="Goodwin L."/>
            <person name="Pitluck S."/>
            <person name="Saunders E."/>
            <person name="Brettin T."/>
            <person name="Detter J.C."/>
            <person name="Han C."/>
            <person name="Larimer F."/>
            <person name="Land M."/>
            <person name="Hauser L."/>
            <person name="Kyrpides N."/>
            <person name="Ovchinnikova G."/>
            <person name="Kostka J."/>
            <person name="Richardson P."/>
        </authorList>
    </citation>
    <scope>NUCLEOTIDE SEQUENCE [LARGE SCALE GENOMIC DNA]</scope>
    <source>
        <strain evidence="2">DSM 22248 / JCM 15807 / FRC-32</strain>
    </source>
</reference>
<dbReference type="Proteomes" id="UP000007721">
    <property type="component" value="Chromosome"/>
</dbReference>
<keyword evidence="2" id="KW-1185">Reference proteome</keyword>
<dbReference type="KEGG" id="geo:Geob_3312"/>
<proteinExistence type="predicted"/>
<evidence type="ECO:0008006" key="3">
    <source>
        <dbReference type="Google" id="ProtNLM"/>
    </source>
</evidence>
<dbReference type="RefSeq" id="WP_012648383.1">
    <property type="nucleotide sequence ID" value="NC_011979.1"/>
</dbReference>
<accession>B9M4X1</accession>
<dbReference type="HOGENOM" id="CLU_1649700_0_0_7"/>
<protein>
    <recommendedName>
        <fullName evidence="3">Lipoprotein</fullName>
    </recommendedName>
</protein>
<organism evidence="1 2">
    <name type="scientific">Geotalea daltonii (strain DSM 22248 / JCM 15807 / FRC-32)</name>
    <name type="common">Geobacter daltonii</name>
    <dbReference type="NCBI Taxonomy" id="316067"/>
    <lineage>
        <taxon>Bacteria</taxon>
        <taxon>Pseudomonadati</taxon>
        <taxon>Thermodesulfobacteriota</taxon>
        <taxon>Desulfuromonadia</taxon>
        <taxon>Geobacterales</taxon>
        <taxon>Geobacteraceae</taxon>
        <taxon>Geotalea</taxon>
    </lineage>
</organism>
<dbReference type="EMBL" id="CP001390">
    <property type="protein sequence ID" value="ACM21655.1"/>
    <property type="molecule type" value="Genomic_DNA"/>
</dbReference>
<evidence type="ECO:0000313" key="1">
    <source>
        <dbReference type="EMBL" id="ACM21655.1"/>
    </source>
</evidence>